<feature type="domain" description="EAL" evidence="1">
    <location>
        <begin position="3"/>
        <end position="242"/>
    </location>
</feature>
<protein>
    <submittedName>
        <fullName evidence="2">EAL domain-containing protein</fullName>
    </submittedName>
</protein>
<reference evidence="2 3" key="1">
    <citation type="submission" date="2020-04" db="EMBL/GenBank/DDBJ databases">
        <title>Zoogloea sp. G-4-1-14 isolated from soil.</title>
        <authorList>
            <person name="Dahal R.H."/>
        </authorList>
    </citation>
    <scope>NUCLEOTIDE SEQUENCE [LARGE SCALE GENOMIC DNA]</scope>
    <source>
        <strain evidence="2 3">G-4-1-14</strain>
    </source>
</reference>
<dbReference type="SMART" id="SM00052">
    <property type="entry name" value="EAL"/>
    <property type="match status" value="1"/>
</dbReference>
<dbReference type="Pfam" id="PF00563">
    <property type="entry name" value="EAL"/>
    <property type="match status" value="1"/>
</dbReference>
<dbReference type="GO" id="GO:0071111">
    <property type="term" value="F:cyclic-guanylate-specific phosphodiesterase activity"/>
    <property type="evidence" value="ECO:0007669"/>
    <property type="project" value="InterPro"/>
</dbReference>
<name>A0A848G209_9RHOO</name>
<dbReference type="SUPFAM" id="SSF141868">
    <property type="entry name" value="EAL domain-like"/>
    <property type="match status" value="1"/>
</dbReference>
<dbReference type="CDD" id="cd01948">
    <property type="entry name" value="EAL"/>
    <property type="match status" value="1"/>
</dbReference>
<evidence type="ECO:0000313" key="3">
    <source>
        <dbReference type="Proteomes" id="UP000580043"/>
    </source>
</evidence>
<dbReference type="AlphaFoldDB" id="A0A848G209"/>
<dbReference type="PANTHER" id="PTHR33121">
    <property type="entry name" value="CYCLIC DI-GMP PHOSPHODIESTERASE PDEF"/>
    <property type="match status" value="1"/>
</dbReference>
<dbReference type="EMBL" id="JABBGA010000003">
    <property type="protein sequence ID" value="NML25110.1"/>
    <property type="molecule type" value="Genomic_DNA"/>
</dbReference>
<dbReference type="Proteomes" id="UP000580043">
    <property type="component" value="Unassembled WGS sequence"/>
</dbReference>
<gene>
    <name evidence="2" type="ORF">HHL15_05120</name>
</gene>
<dbReference type="RefSeq" id="WP_169144757.1">
    <property type="nucleotide sequence ID" value="NZ_JABBGA010000003.1"/>
</dbReference>
<organism evidence="2 3">
    <name type="scientific">Zoogloea dura</name>
    <dbReference type="NCBI Taxonomy" id="2728840"/>
    <lineage>
        <taxon>Bacteria</taxon>
        <taxon>Pseudomonadati</taxon>
        <taxon>Pseudomonadota</taxon>
        <taxon>Betaproteobacteria</taxon>
        <taxon>Rhodocyclales</taxon>
        <taxon>Zoogloeaceae</taxon>
        <taxon>Zoogloea</taxon>
    </lineage>
</organism>
<accession>A0A848G209</accession>
<evidence type="ECO:0000313" key="2">
    <source>
        <dbReference type="EMBL" id="NML25110.1"/>
    </source>
</evidence>
<dbReference type="Gene3D" id="3.20.20.450">
    <property type="entry name" value="EAL domain"/>
    <property type="match status" value="1"/>
</dbReference>
<sequence length="252" mass="26878">MYFSGLVTHLRSILLSQALSVVFQPIFDLEQREVLGYETLMRGPADSPLHTPEQLLRVARDAGLGIELERLAAGLAIDAFVEGQLPGRLFINFGEAMIIDLAEGDALDRLLDKAGLAPGRMVVECMGAAAQAERLDAALVRLAERACGLAFDTPVPNLRDGAFLKIAASRIGRIHADPDRRQGLDALLAQGARQGGRSIAEGVEDARDLALLHQLGCQCAQGFLLGRPSAEPVRQLSRSVAGVLATTRPGLA</sequence>
<dbReference type="PANTHER" id="PTHR33121:SF76">
    <property type="entry name" value="SIGNALING PROTEIN"/>
    <property type="match status" value="1"/>
</dbReference>
<keyword evidence="3" id="KW-1185">Reference proteome</keyword>
<dbReference type="PROSITE" id="PS50883">
    <property type="entry name" value="EAL"/>
    <property type="match status" value="1"/>
</dbReference>
<proteinExistence type="predicted"/>
<comment type="caution">
    <text evidence="2">The sequence shown here is derived from an EMBL/GenBank/DDBJ whole genome shotgun (WGS) entry which is preliminary data.</text>
</comment>
<dbReference type="InterPro" id="IPR050706">
    <property type="entry name" value="Cyclic-di-GMP_PDE-like"/>
</dbReference>
<dbReference type="InterPro" id="IPR035919">
    <property type="entry name" value="EAL_sf"/>
</dbReference>
<dbReference type="InterPro" id="IPR001633">
    <property type="entry name" value="EAL_dom"/>
</dbReference>
<evidence type="ECO:0000259" key="1">
    <source>
        <dbReference type="PROSITE" id="PS50883"/>
    </source>
</evidence>